<evidence type="ECO:0008006" key="3">
    <source>
        <dbReference type="Google" id="ProtNLM"/>
    </source>
</evidence>
<proteinExistence type="predicted"/>
<evidence type="ECO:0000313" key="1">
    <source>
        <dbReference type="EMBL" id="QCK15107.1"/>
    </source>
</evidence>
<dbReference type="AlphaFoldDB" id="A0A4D7JK78"/>
<sequence length="178" mass="21058">MEIYNTYEVRWFWRSEREYKKIASAIDMLDYQKEPEVRTDKYLISNNKNISFKLREGAFEAKYPTGDHFSLFNIKLDSFRKYSILPQQMNVDTELSIEVEKNRVLLLAMGGNFRIERSSLKVKEETYYSLNVEIESDLLLNIPGLEKHSPPITGLVEQVKNITTVKRCSYSEFISHYY</sequence>
<organism evidence="1 2">
    <name type="scientific">Mangrovivirga cuniculi</name>
    <dbReference type="NCBI Taxonomy" id="2715131"/>
    <lineage>
        <taxon>Bacteria</taxon>
        <taxon>Pseudomonadati</taxon>
        <taxon>Bacteroidota</taxon>
        <taxon>Cytophagia</taxon>
        <taxon>Cytophagales</taxon>
        <taxon>Mangrovivirgaceae</taxon>
        <taxon>Mangrovivirga</taxon>
    </lineage>
</organism>
<protein>
    <recommendedName>
        <fullName evidence="3">CYTH domain-containing protein</fullName>
    </recommendedName>
</protein>
<keyword evidence="2" id="KW-1185">Reference proteome</keyword>
<gene>
    <name evidence="1" type="ORF">DCC35_10290</name>
</gene>
<evidence type="ECO:0000313" key="2">
    <source>
        <dbReference type="Proteomes" id="UP000298616"/>
    </source>
</evidence>
<dbReference type="KEGG" id="fpf:DCC35_10290"/>
<accession>A0A4D7JK78</accession>
<dbReference type="Proteomes" id="UP000298616">
    <property type="component" value="Chromosome"/>
</dbReference>
<dbReference type="RefSeq" id="WP_137090691.1">
    <property type="nucleotide sequence ID" value="NZ_CP028923.1"/>
</dbReference>
<dbReference type="EMBL" id="CP028923">
    <property type="protein sequence ID" value="QCK15107.1"/>
    <property type="molecule type" value="Genomic_DNA"/>
</dbReference>
<name>A0A4D7JK78_9BACT</name>
<reference evidence="1 2" key="1">
    <citation type="submission" date="2018-04" db="EMBL/GenBank/DDBJ databases">
        <title>Complete genome uncultured novel isolate.</title>
        <authorList>
            <person name="Merlino G."/>
        </authorList>
    </citation>
    <scope>NUCLEOTIDE SEQUENCE [LARGE SCALE GENOMIC DNA]</scope>
    <source>
        <strain evidence="2">R1DC9</strain>
    </source>
</reference>